<sequence>MALSKDVVDAQIKSVGLFDSFGTKKEIAFLPEIMRESEEILFLTSGFTDGNTWLITATNMRLIFLDKGFIYGLKQIEYPYDKISSISHKLGMLMGKISIGTSSGDVIIDNIARADVSKMNEIISNHIHNQYTHTNPTAVGSKAPVDDIISKLERLGSMKEKGLLTDEEYVAAKAKLLN</sequence>
<evidence type="ECO:0008006" key="4">
    <source>
        <dbReference type="Google" id="ProtNLM"/>
    </source>
</evidence>
<organism evidence="3">
    <name type="scientific">bioreactor metagenome</name>
    <dbReference type="NCBI Taxonomy" id="1076179"/>
    <lineage>
        <taxon>unclassified sequences</taxon>
        <taxon>metagenomes</taxon>
        <taxon>ecological metagenomes</taxon>
    </lineage>
</organism>
<protein>
    <recommendedName>
        <fullName evidence="4">YokE-like PH domain-containing protein</fullName>
    </recommendedName>
</protein>
<name>A0A645DXG2_9ZZZZ</name>
<evidence type="ECO:0000259" key="1">
    <source>
        <dbReference type="Pfam" id="PF09851"/>
    </source>
</evidence>
<dbReference type="EMBL" id="VSSQ01040707">
    <property type="protein sequence ID" value="MPM94011.1"/>
    <property type="molecule type" value="Genomic_DNA"/>
</dbReference>
<dbReference type="InterPro" id="IPR039519">
    <property type="entry name" value="YokE-like_PH"/>
</dbReference>
<dbReference type="Pfam" id="PF09851">
    <property type="entry name" value="SHOCT"/>
    <property type="match status" value="1"/>
</dbReference>
<dbReference type="Gene3D" id="2.30.29.50">
    <property type="entry name" value="Bacterial Pleckstrin homology domain"/>
    <property type="match status" value="1"/>
</dbReference>
<feature type="domain" description="YokE-like PH" evidence="2">
    <location>
        <begin position="34"/>
        <end position="124"/>
    </location>
</feature>
<gene>
    <name evidence="3" type="ORF">SDC9_141153</name>
</gene>
<dbReference type="AlphaFoldDB" id="A0A645DXG2"/>
<dbReference type="Pfam" id="PF14470">
    <property type="entry name" value="bPH_3"/>
    <property type="match status" value="1"/>
</dbReference>
<reference evidence="3" key="1">
    <citation type="submission" date="2019-08" db="EMBL/GenBank/DDBJ databases">
        <authorList>
            <person name="Kucharzyk K."/>
            <person name="Murdoch R.W."/>
            <person name="Higgins S."/>
            <person name="Loffler F."/>
        </authorList>
    </citation>
    <scope>NUCLEOTIDE SEQUENCE</scope>
</reference>
<comment type="caution">
    <text evidence="3">The sequence shown here is derived from an EMBL/GenBank/DDBJ whole genome shotgun (WGS) entry which is preliminary data.</text>
</comment>
<feature type="domain" description="SHOCT" evidence="1">
    <location>
        <begin position="151"/>
        <end position="177"/>
    </location>
</feature>
<evidence type="ECO:0000313" key="3">
    <source>
        <dbReference type="EMBL" id="MPM94011.1"/>
    </source>
</evidence>
<dbReference type="InterPro" id="IPR018649">
    <property type="entry name" value="SHOCT"/>
</dbReference>
<proteinExistence type="predicted"/>
<dbReference type="InterPro" id="IPR037063">
    <property type="entry name" value="PHb_sf"/>
</dbReference>
<evidence type="ECO:0000259" key="2">
    <source>
        <dbReference type="Pfam" id="PF14470"/>
    </source>
</evidence>
<accession>A0A645DXG2</accession>